<feature type="non-terminal residue" evidence="1">
    <location>
        <position position="1"/>
    </location>
</feature>
<dbReference type="AlphaFoldDB" id="A0A6G1AUB0"/>
<organism evidence="1 2">
    <name type="scientific">Crocuta crocuta</name>
    <name type="common">Spotted hyena</name>
    <dbReference type="NCBI Taxonomy" id="9678"/>
    <lineage>
        <taxon>Eukaryota</taxon>
        <taxon>Metazoa</taxon>
        <taxon>Chordata</taxon>
        <taxon>Craniata</taxon>
        <taxon>Vertebrata</taxon>
        <taxon>Euteleostomi</taxon>
        <taxon>Mammalia</taxon>
        <taxon>Eutheria</taxon>
        <taxon>Laurasiatheria</taxon>
        <taxon>Carnivora</taxon>
        <taxon>Feliformia</taxon>
        <taxon>Hyaenidae</taxon>
        <taxon>Crocuta</taxon>
    </lineage>
</organism>
<reference evidence="1 2" key="1">
    <citation type="submission" date="2019-11" db="EMBL/GenBank/DDBJ databases">
        <authorList>
            <person name="Yang C."/>
            <person name="Li F."/>
        </authorList>
    </citation>
    <scope>NUCLEOTIDE SEQUENCE [LARGE SCALE GENOMIC DNA]</scope>
    <source>
        <strain evidence="1">KB4526</strain>
        <tissue evidence="1">Muscle</tissue>
    </source>
</reference>
<dbReference type="Proteomes" id="UP000475037">
    <property type="component" value="Unassembled WGS sequence"/>
</dbReference>
<keyword evidence="2" id="KW-1185">Reference proteome</keyword>
<evidence type="ECO:0000313" key="1">
    <source>
        <dbReference type="EMBL" id="KAF0879226.1"/>
    </source>
</evidence>
<accession>A0A6G1AUB0</accession>
<protein>
    <submittedName>
        <fullName evidence="1">SKAP protein</fullName>
    </submittedName>
</protein>
<comment type="caution">
    <text evidence="1">The sequence shown here is derived from an EMBL/GenBank/DDBJ whole genome shotgun (WGS) entry which is preliminary data.</text>
</comment>
<feature type="non-terminal residue" evidence="1">
    <location>
        <position position="74"/>
    </location>
</feature>
<evidence type="ECO:0000313" key="2">
    <source>
        <dbReference type="Proteomes" id="UP000475037"/>
    </source>
</evidence>
<proteinExistence type="predicted"/>
<sequence length="74" mass="8500">GGSKYVGREIINLRQENGQVEAADAPIRRNIQKSCKRLSKQNERKNKSQLLDAITKHLHQKSTETREELKGLMQ</sequence>
<dbReference type="EMBL" id="VOAJ01003620">
    <property type="protein sequence ID" value="KAF0879226.1"/>
    <property type="molecule type" value="Genomic_DNA"/>
</dbReference>
<name>A0A6G1AUB0_CROCR</name>
<gene>
    <name evidence="1" type="primary">Knstrn_1</name>
    <name evidence="1" type="ORF">FOF47_R01231</name>
</gene>